<accession>R7UTE9</accession>
<reference evidence="5" key="1">
    <citation type="submission" date="2012-12" db="EMBL/GenBank/DDBJ databases">
        <authorList>
            <person name="Hellsten U."/>
            <person name="Grimwood J."/>
            <person name="Chapman J.A."/>
            <person name="Shapiro H."/>
            <person name="Aerts A."/>
            <person name="Otillar R.P."/>
            <person name="Terry A.Y."/>
            <person name="Boore J.L."/>
            <person name="Simakov O."/>
            <person name="Marletaz F."/>
            <person name="Cho S.-J."/>
            <person name="Edsinger-Gonzales E."/>
            <person name="Havlak P."/>
            <person name="Kuo D.-H."/>
            <person name="Larsson T."/>
            <person name="Lv J."/>
            <person name="Arendt D."/>
            <person name="Savage R."/>
            <person name="Osoegawa K."/>
            <person name="de Jong P."/>
            <person name="Lindberg D.R."/>
            <person name="Seaver E.C."/>
            <person name="Weisblat D.A."/>
            <person name="Putnam N.H."/>
            <person name="Grigoriev I.V."/>
            <person name="Rokhsar D.S."/>
        </authorList>
    </citation>
    <scope>NUCLEOTIDE SEQUENCE</scope>
    <source>
        <strain evidence="5">I ESC-2004</strain>
    </source>
</reference>
<dbReference type="HOGENOM" id="CLU_1046776_0_0_1"/>
<dbReference type="GO" id="GO:0007165">
    <property type="term" value="P:signal transduction"/>
    <property type="evidence" value="ECO:0007669"/>
    <property type="project" value="InterPro"/>
</dbReference>
<reference evidence="3 5" key="2">
    <citation type="journal article" date="2013" name="Nature">
        <title>Insights into bilaterian evolution from three spiralian genomes.</title>
        <authorList>
            <person name="Simakov O."/>
            <person name="Marletaz F."/>
            <person name="Cho S.J."/>
            <person name="Edsinger-Gonzales E."/>
            <person name="Havlak P."/>
            <person name="Hellsten U."/>
            <person name="Kuo D.H."/>
            <person name="Larsson T."/>
            <person name="Lv J."/>
            <person name="Arendt D."/>
            <person name="Savage R."/>
            <person name="Osoegawa K."/>
            <person name="de Jong P."/>
            <person name="Grimwood J."/>
            <person name="Chapman J.A."/>
            <person name="Shapiro H."/>
            <person name="Aerts A."/>
            <person name="Otillar R.P."/>
            <person name="Terry A.Y."/>
            <person name="Boore J.L."/>
            <person name="Grigoriev I.V."/>
            <person name="Lindberg D.R."/>
            <person name="Seaver E.C."/>
            <person name="Weisblat D.A."/>
            <person name="Putnam N.H."/>
            <person name="Rokhsar D.S."/>
        </authorList>
    </citation>
    <scope>NUCLEOTIDE SEQUENCE</scope>
    <source>
        <strain evidence="3 5">I ESC-2004</strain>
    </source>
</reference>
<dbReference type="CDD" id="cd00882">
    <property type="entry name" value="Ras_like_GTPase"/>
    <property type="match status" value="1"/>
</dbReference>
<dbReference type="STRING" id="283909.R7UTE9"/>
<dbReference type="InterPro" id="IPR001806">
    <property type="entry name" value="Small_GTPase"/>
</dbReference>
<evidence type="ECO:0000313" key="3">
    <source>
        <dbReference type="EMBL" id="ELU09465.1"/>
    </source>
</evidence>
<dbReference type="InterPro" id="IPR020849">
    <property type="entry name" value="Small_GTPase_Ras-type"/>
</dbReference>
<gene>
    <name evidence="3" type="ORF">CAPTEDRAFT_200334</name>
</gene>
<protein>
    <submittedName>
        <fullName evidence="3 4">Uncharacterized protein</fullName>
    </submittedName>
</protein>
<evidence type="ECO:0000256" key="2">
    <source>
        <dbReference type="ARBA" id="ARBA00023134"/>
    </source>
</evidence>
<dbReference type="PROSITE" id="PS51419">
    <property type="entry name" value="RAB"/>
    <property type="match status" value="1"/>
</dbReference>
<name>R7UTE9_CAPTE</name>
<dbReference type="SMART" id="SM00173">
    <property type="entry name" value="RAS"/>
    <property type="match status" value="1"/>
</dbReference>
<dbReference type="SUPFAM" id="SSF52540">
    <property type="entry name" value="P-loop containing nucleoside triphosphate hydrolases"/>
    <property type="match status" value="1"/>
</dbReference>
<dbReference type="Gene3D" id="3.40.50.300">
    <property type="entry name" value="P-loop containing nucleotide triphosphate hydrolases"/>
    <property type="match status" value="1"/>
</dbReference>
<dbReference type="Proteomes" id="UP000014760">
    <property type="component" value="Unassembled WGS sequence"/>
</dbReference>
<keyword evidence="1" id="KW-0547">Nucleotide-binding</keyword>
<proteinExistence type="predicted"/>
<dbReference type="EMBL" id="KB298217">
    <property type="protein sequence ID" value="ELU09465.1"/>
    <property type="molecule type" value="Genomic_DNA"/>
</dbReference>
<dbReference type="InterPro" id="IPR027417">
    <property type="entry name" value="P-loop_NTPase"/>
</dbReference>
<evidence type="ECO:0000313" key="4">
    <source>
        <dbReference type="EnsemblMetazoa" id="CapteP200334"/>
    </source>
</evidence>
<dbReference type="GO" id="GO:0005525">
    <property type="term" value="F:GTP binding"/>
    <property type="evidence" value="ECO:0007669"/>
    <property type="project" value="UniProtKB-KW"/>
</dbReference>
<dbReference type="PANTHER" id="PTHR24070">
    <property type="entry name" value="RAS, DI-RAS, AND RHEB FAMILY MEMBERS OF SMALL GTPASE SUPERFAMILY"/>
    <property type="match status" value="1"/>
</dbReference>
<keyword evidence="5" id="KW-1185">Reference proteome</keyword>
<dbReference type="GO" id="GO:0003924">
    <property type="term" value="F:GTPase activity"/>
    <property type="evidence" value="ECO:0007669"/>
    <property type="project" value="InterPro"/>
</dbReference>
<organism evidence="3">
    <name type="scientific">Capitella teleta</name>
    <name type="common">Polychaete worm</name>
    <dbReference type="NCBI Taxonomy" id="283909"/>
    <lineage>
        <taxon>Eukaryota</taxon>
        <taxon>Metazoa</taxon>
        <taxon>Spiralia</taxon>
        <taxon>Lophotrochozoa</taxon>
        <taxon>Annelida</taxon>
        <taxon>Polychaeta</taxon>
        <taxon>Sedentaria</taxon>
        <taxon>Scolecida</taxon>
        <taxon>Capitellidae</taxon>
        <taxon>Capitella</taxon>
    </lineage>
</organism>
<dbReference type="EMBL" id="AMQN01000982">
    <property type="status" value="NOT_ANNOTATED_CDS"/>
    <property type="molecule type" value="Genomic_DNA"/>
</dbReference>
<dbReference type="AlphaFoldDB" id="R7UTE9"/>
<dbReference type="Pfam" id="PF00071">
    <property type="entry name" value="Ras"/>
    <property type="match status" value="1"/>
</dbReference>
<evidence type="ECO:0000256" key="1">
    <source>
        <dbReference type="ARBA" id="ARBA00022741"/>
    </source>
</evidence>
<sequence>MERVHNAYLFGADGVGKSSLISAITGDEDHDVSERRPNIETTYYLTLRRCGVNVFLDAIDTSSKILCASARRIYFKKADLLILVYDLNDDSSFQVLKSKMREIRCVLTVMPPLLVVGTKTDICDPSRKTEQVIQELTVNIEWEAKFAKVSVYNMDSVQNIRDTLFDILSSIGQEQEHRQQQSLKAARSMSVGFADYNDVLRPRCYSTSVMPNAQVDGKMVAWRKGRKTEREKIRKCSISERMKPRQITLEDLDTELDDIDGFHIDC</sequence>
<reference evidence="4" key="3">
    <citation type="submission" date="2015-06" db="UniProtKB">
        <authorList>
            <consortium name="EnsemblMetazoa"/>
        </authorList>
    </citation>
    <scope>IDENTIFICATION</scope>
</reference>
<keyword evidence="2" id="KW-0342">GTP-binding</keyword>
<dbReference type="PROSITE" id="PS51421">
    <property type="entry name" value="RAS"/>
    <property type="match status" value="1"/>
</dbReference>
<dbReference type="GO" id="GO:0016020">
    <property type="term" value="C:membrane"/>
    <property type="evidence" value="ECO:0007669"/>
    <property type="project" value="InterPro"/>
</dbReference>
<dbReference type="EnsemblMetazoa" id="CapteT200334">
    <property type="protein sequence ID" value="CapteP200334"/>
    <property type="gene ID" value="CapteG200334"/>
</dbReference>
<evidence type="ECO:0000313" key="5">
    <source>
        <dbReference type="Proteomes" id="UP000014760"/>
    </source>
</evidence>